<feature type="transmembrane region" description="Helical" evidence="1">
    <location>
        <begin position="200"/>
        <end position="219"/>
    </location>
</feature>
<keyword evidence="1" id="KW-0812">Transmembrane</keyword>
<sequence length="226" mass="22566">MASLTTAGAVGFAVYAGVLTFFSPCAYALLPGYVGFYVGRSEGESSLAGSLSRGLVAGAGVLVVLGVFLAATYVVGNRVVDVLSVVEPAVGVALVVLGVLVVFDRAPSLSIQLPKRRTGILGFGIFGAGYAAASAGCVAPAVLAVAALALSGSTTYALVVLGSYVLTVAALMVSVTVAAGTGLSAGREWVLAHRGRLEQVAGALLILAGLGQLYVYYAVDFAFAGP</sequence>
<keyword evidence="1" id="KW-0472">Membrane</keyword>
<evidence type="ECO:0000313" key="2">
    <source>
        <dbReference type="EMBL" id="MFC3959475.1"/>
    </source>
</evidence>
<organism evidence="2 3">
    <name type="scientific">Halovivax cerinus</name>
    <dbReference type="NCBI Taxonomy" id="1487865"/>
    <lineage>
        <taxon>Archaea</taxon>
        <taxon>Methanobacteriati</taxon>
        <taxon>Methanobacteriota</taxon>
        <taxon>Stenosarchaea group</taxon>
        <taxon>Halobacteria</taxon>
        <taxon>Halobacteriales</taxon>
        <taxon>Natrialbaceae</taxon>
        <taxon>Halovivax</taxon>
    </lineage>
</organism>
<keyword evidence="1" id="KW-1133">Transmembrane helix</keyword>
<keyword evidence="3" id="KW-1185">Reference proteome</keyword>
<dbReference type="GeneID" id="73902099"/>
<reference evidence="2 3" key="1">
    <citation type="journal article" date="2019" name="Int. J. Syst. Evol. Microbiol.">
        <title>The Global Catalogue of Microorganisms (GCM) 10K type strain sequencing project: providing services to taxonomists for standard genome sequencing and annotation.</title>
        <authorList>
            <consortium name="The Broad Institute Genomics Platform"/>
            <consortium name="The Broad Institute Genome Sequencing Center for Infectious Disease"/>
            <person name="Wu L."/>
            <person name="Ma J."/>
        </authorList>
    </citation>
    <scope>NUCLEOTIDE SEQUENCE [LARGE SCALE GENOMIC DNA]</scope>
    <source>
        <strain evidence="2 3">IBRC-M 10256</strain>
    </source>
</reference>
<dbReference type="AlphaFoldDB" id="A0ABD5NRC7"/>
<gene>
    <name evidence="2" type="ORF">ACFOUR_14015</name>
</gene>
<proteinExistence type="predicted"/>
<protein>
    <submittedName>
        <fullName evidence="2">Cytochrome c biogenesis protein CcdA</fullName>
    </submittedName>
</protein>
<feature type="transmembrane region" description="Helical" evidence="1">
    <location>
        <begin position="12"/>
        <end position="34"/>
    </location>
</feature>
<feature type="transmembrane region" description="Helical" evidence="1">
    <location>
        <begin position="82"/>
        <end position="103"/>
    </location>
</feature>
<accession>A0ABD5NRC7</accession>
<dbReference type="InterPro" id="IPR051790">
    <property type="entry name" value="Cytochrome_c-biogenesis_DsbD"/>
</dbReference>
<feature type="transmembrane region" description="Helical" evidence="1">
    <location>
        <begin position="156"/>
        <end position="179"/>
    </location>
</feature>
<evidence type="ECO:0000256" key="1">
    <source>
        <dbReference type="SAM" id="Phobius"/>
    </source>
</evidence>
<feature type="transmembrane region" description="Helical" evidence="1">
    <location>
        <begin position="123"/>
        <end position="150"/>
    </location>
</feature>
<evidence type="ECO:0000313" key="3">
    <source>
        <dbReference type="Proteomes" id="UP001595846"/>
    </source>
</evidence>
<dbReference type="Proteomes" id="UP001595846">
    <property type="component" value="Unassembled WGS sequence"/>
</dbReference>
<dbReference type="RefSeq" id="WP_256532988.1">
    <property type="nucleotide sequence ID" value="NZ_CP101824.1"/>
</dbReference>
<comment type="caution">
    <text evidence="2">The sequence shown here is derived from an EMBL/GenBank/DDBJ whole genome shotgun (WGS) entry which is preliminary data.</text>
</comment>
<dbReference type="PANTHER" id="PTHR31272:SF9">
    <property type="entry name" value="BLL1027 PROTEIN"/>
    <property type="match status" value="1"/>
</dbReference>
<dbReference type="EMBL" id="JBHSAQ010000013">
    <property type="protein sequence ID" value="MFC3959475.1"/>
    <property type="molecule type" value="Genomic_DNA"/>
</dbReference>
<feature type="transmembrane region" description="Helical" evidence="1">
    <location>
        <begin position="55"/>
        <end position="76"/>
    </location>
</feature>
<dbReference type="PANTHER" id="PTHR31272">
    <property type="entry name" value="CYTOCHROME C-TYPE BIOGENESIS PROTEIN HI_1454-RELATED"/>
    <property type="match status" value="1"/>
</dbReference>
<name>A0ABD5NRC7_9EURY</name>